<keyword evidence="6" id="KW-0902">Two-component regulatory system</keyword>
<dbReference type="InterPro" id="IPR032834">
    <property type="entry name" value="NatK-like_C"/>
</dbReference>
<evidence type="ECO:0000256" key="1">
    <source>
        <dbReference type="ARBA" id="ARBA00022553"/>
    </source>
</evidence>
<dbReference type="InterPro" id="IPR036890">
    <property type="entry name" value="HATPase_C_sf"/>
</dbReference>
<dbReference type="InterPro" id="IPR039506">
    <property type="entry name" value="SPOB_a"/>
</dbReference>
<dbReference type="Pfam" id="PF14689">
    <property type="entry name" value="SPOB_a"/>
    <property type="match status" value="1"/>
</dbReference>
<evidence type="ECO:0000256" key="5">
    <source>
        <dbReference type="ARBA" id="ARBA00022840"/>
    </source>
</evidence>
<dbReference type="SUPFAM" id="SSF55890">
    <property type="entry name" value="Sporulation response regulatory protein Spo0B"/>
    <property type="match status" value="1"/>
</dbReference>
<keyword evidence="7" id="KW-1133">Transmembrane helix</keyword>
<comment type="caution">
    <text evidence="9">The sequence shown here is derived from an EMBL/GenBank/DDBJ whole genome shotgun (WGS) entry which is preliminary data.</text>
</comment>
<dbReference type="RefSeq" id="WP_377501197.1">
    <property type="nucleotide sequence ID" value="NZ_JBHMDO010000047.1"/>
</dbReference>
<sequence length="498" mass="56657">MEQVTNRELEQLSEKLGIAHITLLKKTLDNIILYRSSDSNELGLKTDSWDPWYEAFQQLFRQRNVTIPWGQSLPHFWTGPFEMATSDTSQIHKWGYYYDGTTNYIIDPYIKYDDRQLAYETKTGVGSLIRKTLESNETLLEIGVLNPSTFPLGEQVTVTDKGELLEHKTQRPVIYGTNDFRHAEDERIVERVHRLNEPFTVNAKLNNRHVLKMYIPVTTAPSASMVDEHGEPMDRYVMTLVADYQSVQQTLDEQFAWITVTIVIVTLVSLAIAYAIMASYRKSENELARRAQETYADEVNALFTSIREQRHDFMNHVQTIHSLAAAGRTEELRAYTRELTGDIRELNDILHIGNPAIAALIRAKISQAEQLKIRFASSFEGINMELGVQSLDMTRVLGNLIDNAFDEQANVPEERREVVISGRRQGGMLEFIIRNARSTGSRPDANVIFSAGYTTKGRDHSGLGLSIVRSIVAKYKGAVDVRTDEPESITFIVRIPHE</sequence>
<keyword evidence="1" id="KW-0597">Phosphoprotein</keyword>
<evidence type="ECO:0000256" key="2">
    <source>
        <dbReference type="ARBA" id="ARBA00022679"/>
    </source>
</evidence>
<keyword evidence="10" id="KW-1185">Reference proteome</keyword>
<dbReference type="InterPro" id="IPR003594">
    <property type="entry name" value="HATPase_dom"/>
</dbReference>
<evidence type="ECO:0000256" key="4">
    <source>
        <dbReference type="ARBA" id="ARBA00022777"/>
    </source>
</evidence>
<dbReference type="InterPro" id="IPR005467">
    <property type="entry name" value="His_kinase_dom"/>
</dbReference>
<keyword evidence="7" id="KW-0472">Membrane</keyword>
<dbReference type="Gene3D" id="1.10.287.130">
    <property type="match status" value="1"/>
</dbReference>
<evidence type="ECO:0000259" key="8">
    <source>
        <dbReference type="PROSITE" id="PS50109"/>
    </source>
</evidence>
<feature type="domain" description="Histidine kinase" evidence="8">
    <location>
        <begin position="308"/>
        <end position="498"/>
    </location>
</feature>
<evidence type="ECO:0000313" key="9">
    <source>
        <dbReference type="EMBL" id="MFB9330213.1"/>
    </source>
</evidence>
<dbReference type="SMART" id="SM00387">
    <property type="entry name" value="HATPase_c"/>
    <property type="match status" value="1"/>
</dbReference>
<keyword evidence="7" id="KW-0812">Transmembrane</keyword>
<gene>
    <name evidence="9" type="ORF">ACFFSY_30075</name>
</gene>
<dbReference type="EC" id="2.7.13.3" evidence="9"/>
<proteinExistence type="predicted"/>
<protein>
    <submittedName>
        <fullName evidence="9">Sensor histidine kinase</fullName>
        <ecNumber evidence="9">2.7.13.3</ecNumber>
    </submittedName>
</protein>
<dbReference type="GO" id="GO:0004673">
    <property type="term" value="F:protein histidine kinase activity"/>
    <property type="evidence" value="ECO:0007669"/>
    <property type="project" value="UniProtKB-EC"/>
</dbReference>
<dbReference type="PANTHER" id="PTHR40448">
    <property type="entry name" value="TWO-COMPONENT SENSOR HISTIDINE KINASE"/>
    <property type="match status" value="1"/>
</dbReference>
<keyword evidence="2 9" id="KW-0808">Transferase</keyword>
<evidence type="ECO:0000256" key="3">
    <source>
        <dbReference type="ARBA" id="ARBA00022741"/>
    </source>
</evidence>
<dbReference type="PANTHER" id="PTHR40448:SF1">
    <property type="entry name" value="TWO-COMPONENT SENSOR HISTIDINE KINASE"/>
    <property type="match status" value="1"/>
</dbReference>
<keyword evidence="5" id="KW-0067">ATP-binding</keyword>
<keyword evidence="3" id="KW-0547">Nucleotide-binding</keyword>
<name>A0ABV5L166_9BACL</name>
<feature type="transmembrane region" description="Helical" evidence="7">
    <location>
        <begin position="255"/>
        <end position="280"/>
    </location>
</feature>
<evidence type="ECO:0000313" key="10">
    <source>
        <dbReference type="Proteomes" id="UP001589747"/>
    </source>
</evidence>
<evidence type="ECO:0000256" key="7">
    <source>
        <dbReference type="SAM" id="Phobius"/>
    </source>
</evidence>
<dbReference type="SUPFAM" id="SSF55874">
    <property type="entry name" value="ATPase domain of HSP90 chaperone/DNA topoisomerase II/histidine kinase"/>
    <property type="match status" value="1"/>
</dbReference>
<organism evidence="9 10">
    <name type="scientific">Paenibacillus aurantiacus</name>
    <dbReference type="NCBI Taxonomy" id="1936118"/>
    <lineage>
        <taxon>Bacteria</taxon>
        <taxon>Bacillati</taxon>
        <taxon>Bacillota</taxon>
        <taxon>Bacilli</taxon>
        <taxon>Bacillales</taxon>
        <taxon>Paenibacillaceae</taxon>
        <taxon>Paenibacillus</taxon>
    </lineage>
</organism>
<reference evidence="9 10" key="1">
    <citation type="submission" date="2024-09" db="EMBL/GenBank/DDBJ databases">
        <authorList>
            <person name="Sun Q."/>
            <person name="Mori K."/>
        </authorList>
    </citation>
    <scope>NUCLEOTIDE SEQUENCE [LARGE SCALE GENOMIC DNA]</scope>
    <source>
        <strain evidence="9 10">TISTR 2452</strain>
    </source>
</reference>
<dbReference type="Gene3D" id="3.30.565.10">
    <property type="entry name" value="Histidine kinase-like ATPase, C-terminal domain"/>
    <property type="match status" value="1"/>
</dbReference>
<dbReference type="Proteomes" id="UP001589747">
    <property type="component" value="Unassembled WGS sequence"/>
</dbReference>
<dbReference type="InterPro" id="IPR016120">
    <property type="entry name" value="Sig_transdc_His_kin_SpoOB"/>
</dbReference>
<keyword evidence="4 9" id="KW-0418">Kinase</keyword>
<dbReference type="Pfam" id="PF14501">
    <property type="entry name" value="HATPase_c_5"/>
    <property type="match status" value="1"/>
</dbReference>
<dbReference type="EMBL" id="JBHMDO010000047">
    <property type="protein sequence ID" value="MFB9330213.1"/>
    <property type="molecule type" value="Genomic_DNA"/>
</dbReference>
<accession>A0ABV5L166</accession>
<evidence type="ECO:0000256" key="6">
    <source>
        <dbReference type="ARBA" id="ARBA00023012"/>
    </source>
</evidence>
<dbReference type="PROSITE" id="PS50109">
    <property type="entry name" value="HIS_KIN"/>
    <property type="match status" value="1"/>
</dbReference>